<dbReference type="Gene3D" id="3.30.160.60">
    <property type="entry name" value="Classic Zinc Finger"/>
    <property type="match status" value="5"/>
</dbReference>
<dbReference type="InterPro" id="IPR036236">
    <property type="entry name" value="Znf_C2H2_sf"/>
</dbReference>
<keyword evidence="4 8" id="KW-0863">Zinc-finger</keyword>
<evidence type="ECO:0000256" key="6">
    <source>
        <dbReference type="ARBA" id="ARBA00023125"/>
    </source>
</evidence>
<sequence length="305" mass="33725">MSSSLSSDTQANMALSLPVNGVYSGYPPKVSCSMSFWASNHGCHLNLRGESSERASQSAGLMQRPSTSKEAKAAGESSMIFHAAPSALPYSLFPSHHRYLPSNAIHAAIFPGDLYPSYPPMPPVFSSGLPIMPRASYPSCPPFLKPSSSTRGGYDTLSQYDSNPEGPKNCHICGKTYARLSTLRLHLRTHSGVKPYQCMVCLKSFTQAANLTAHFRIHSGEKPFKCRVCERQFSQSSSVTTHMRTHNGERPYKCKVCCKAFADSSTLTKHVRTHTGEKPYQCEICLQRFSQSGNMNRHKRIHNEI</sequence>
<dbReference type="PROSITE" id="PS00028">
    <property type="entry name" value="ZINC_FINGER_C2H2_1"/>
    <property type="match status" value="5"/>
</dbReference>
<dbReference type="GeneID" id="116287756"/>
<gene>
    <name evidence="11" type="primary">LOC116287756</name>
</gene>
<keyword evidence="7" id="KW-0539">Nucleus</keyword>
<evidence type="ECO:0000259" key="9">
    <source>
        <dbReference type="PROSITE" id="PS50157"/>
    </source>
</evidence>
<name>A0A6P8H4D9_ACTTE</name>
<keyword evidence="2" id="KW-0479">Metal-binding</keyword>
<dbReference type="FunFam" id="3.30.160.60:FF:000065">
    <property type="entry name" value="B-cell CLL/lymphoma 6, member B"/>
    <property type="match status" value="1"/>
</dbReference>
<keyword evidence="6" id="KW-0238">DNA-binding</keyword>
<evidence type="ECO:0000256" key="5">
    <source>
        <dbReference type="ARBA" id="ARBA00022833"/>
    </source>
</evidence>
<keyword evidence="3" id="KW-0677">Repeat</keyword>
<dbReference type="PROSITE" id="PS50157">
    <property type="entry name" value="ZINC_FINGER_C2H2_2"/>
    <property type="match status" value="5"/>
</dbReference>
<dbReference type="SUPFAM" id="SSF57667">
    <property type="entry name" value="beta-beta-alpha zinc fingers"/>
    <property type="match status" value="3"/>
</dbReference>
<dbReference type="PANTHER" id="PTHR23235">
    <property type="entry name" value="KRUEPPEL-LIKE TRANSCRIPTION FACTOR"/>
    <property type="match status" value="1"/>
</dbReference>
<feature type="domain" description="C2H2-type" evidence="9">
    <location>
        <begin position="280"/>
        <end position="305"/>
    </location>
</feature>
<dbReference type="AlphaFoldDB" id="A0A6P8H4D9"/>
<evidence type="ECO:0000256" key="1">
    <source>
        <dbReference type="ARBA" id="ARBA00004123"/>
    </source>
</evidence>
<evidence type="ECO:0000256" key="3">
    <source>
        <dbReference type="ARBA" id="ARBA00022737"/>
    </source>
</evidence>
<accession>A0A6P8H4D9</accession>
<dbReference type="GO" id="GO:0000981">
    <property type="term" value="F:DNA-binding transcription factor activity, RNA polymerase II-specific"/>
    <property type="evidence" value="ECO:0007669"/>
    <property type="project" value="TreeGrafter"/>
</dbReference>
<keyword evidence="5" id="KW-0862">Zinc</keyword>
<evidence type="ECO:0000313" key="11">
    <source>
        <dbReference type="RefSeq" id="XP_031550296.1"/>
    </source>
</evidence>
<dbReference type="InParanoid" id="A0A6P8H4D9"/>
<dbReference type="GO" id="GO:0005634">
    <property type="term" value="C:nucleus"/>
    <property type="evidence" value="ECO:0007669"/>
    <property type="project" value="UniProtKB-SubCell"/>
</dbReference>
<dbReference type="FunFam" id="3.30.160.60:FF:000557">
    <property type="entry name" value="zinc finger and SCAN domain-containing protein 29"/>
    <property type="match status" value="1"/>
</dbReference>
<dbReference type="InterPro" id="IPR013087">
    <property type="entry name" value="Znf_C2H2_type"/>
</dbReference>
<reference evidence="11" key="1">
    <citation type="submission" date="2025-08" db="UniProtKB">
        <authorList>
            <consortium name="RefSeq"/>
        </authorList>
    </citation>
    <scope>IDENTIFICATION</scope>
    <source>
        <tissue evidence="11">Tentacle</tissue>
    </source>
</reference>
<evidence type="ECO:0000256" key="2">
    <source>
        <dbReference type="ARBA" id="ARBA00022723"/>
    </source>
</evidence>
<dbReference type="GO" id="GO:0000978">
    <property type="term" value="F:RNA polymerase II cis-regulatory region sequence-specific DNA binding"/>
    <property type="evidence" value="ECO:0007669"/>
    <property type="project" value="TreeGrafter"/>
</dbReference>
<feature type="domain" description="C2H2-type" evidence="9">
    <location>
        <begin position="252"/>
        <end position="279"/>
    </location>
</feature>
<dbReference type="SMART" id="SM00355">
    <property type="entry name" value="ZnF_C2H2"/>
    <property type="match status" value="5"/>
</dbReference>
<dbReference type="Proteomes" id="UP000515163">
    <property type="component" value="Unplaced"/>
</dbReference>
<dbReference type="OrthoDB" id="5949735at2759"/>
<dbReference type="RefSeq" id="XP_031550296.1">
    <property type="nucleotide sequence ID" value="XM_031694436.1"/>
</dbReference>
<dbReference type="KEGG" id="aten:116287756"/>
<feature type="domain" description="C2H2-type" evidence="9">
    <location>
        <begin position="168"/>
        <end position="195"/>
    </location>
</feature>
<dbReference type="FunFam" id="3.30.160.60:FF:002343">
    <property type="entry name" value="Zinc finger protein 33A"/>
    <property type="match status" value="2"/>
</dbReference>
<proteinExistence type="predicted"/>
<evidence type="ECO:0000256" key="4">
    <source>
        <dbReference type="ARBA" id="ARBA00022771"/>
    </source>
</evidence>
<feature type="domain" description="C2H2-type" evidence="9">
    <location>
        <begin position="224"/>
        <end position="251"/>
    </location>
</feature>
<protein>
    <submittedName>
        <fullName evidence="11">Protein glass-like</fullName>
    </submittedName>
</protein>
<evidence type="ECO:0000313" key="10">
    <source>
        <dbReference type="Proteomes" id="UP000515163"/>
    </source>
</evidence>
<evidence type="ECO:0000256" key="8">
    <source>
        <dbReference type="PROSITE-ProRule" id="PRU00042"/>
    </source>
</evidence>
<feature type="domain" description="C2H2-type" evidence="9">
    <location>
        <begin position="196"/>
        <end position="223"/>
    </location>
</feature>
<comment type="subcellular location">
    <subcellularLocation>
        <location evidence="1">Nucleus</location>
    </subcellularLocation>
</comment>
<keyword evidence="10" id="KW-1185">Reference proteome</keyword>
<organism evidence="10 11">
    <name type="scientific">Actinia tenebrosa</name>
    <name type="common">Australian red waratah sea anemone</name>
    <dbReference type="NCBI Taxonomy" id="6105"/>
    <lineage>
        <taxon>Eukaryota</taxon>
        <taxon>Metazoa</taxon>
        <taxon>Cnidaria</taxon>
        <taxon>Anthozoa</taxon>
        <taxon>Hexacorallia</taxon>
        <taxon>Actiniaria</taxon>
        <taxon>Actiniidae</taxon>
        <taxon>Actinia</taxon>
    </lineage>
</organism>
<dbReference type="FunFam" id="3.30.160.60:FF:000875">
    <property type="entry name" value="zinc finger protein 236 isoform X7"/>
    <property type="match status" value="1"/>
</dbReference>
<dbReference type="Pfam" id="PF00096">
    <property type="entry name" value="zf-C2H2"/>
    <property type="match status" value="5"/>
</dbReference>
<dbReference type="PANTHER" id="PTHR23235:SF120">
    <property type="entry name" value="KRUPPEL-LIKE FACTOR 15"/>
    <property type="match status" value="1"/>
</dbReference>
<dbReference type="GO" id="GO:0008270">
    <property type="term" value="F:zinc ion binding"/>
    <property type="evidence" value="ECO:0007669"/>
    <property type="project" value="UniProtKB-KW"/>
</dbReference>
<evidence type="ECO:0000256" key="7">
    <source>
        <dbReference type="ARBA" id="ARBA00023242"/>
    </source>
</evidence>